<dbReference type="SUPFAM" id="SSF55729">
    <property type="entry name" value="Acyl-CoA N-acyltransferases (Nat)"/>
    <property type="match status" value="1"/>
</dbReference>
<dbReference type="InterPro" id="IPR000182">
    <property type="entry name" value="GNAT_dom"/>
</dbReference>
<evidence type="ECO:0000313" key="10">
    <source>
        <dbReference type="EMBL" id="KNE63426.1"/>
    </source>
</evidence>
<evidence type="ECO:0000256" key="8">
    <source>
        <dbReference type="RuleBase" id="RU365086"/>
    </source>
</evidence>
<reference evidence="12" key="2">
    <citation type="submission" date="2009-11" db="EMBL/GenBank/DDBJ databases">
        <title>The Genome Sequence of Allomyces macrogynus strain ATCC 38327.</title>
        <authorList>
            <consortium name="The Broad Institute Genome Sequencing Platform"/>
            <person name="Russ C."/>
            <person name="Cuomo C."/>
            <person name="Shea T."/>
            <person name="Young S.K."/>
            <person name="Zeng Q."/>
            <person name="Koehrsen M."/>
            <person name="Haas B."/>
            <person name="Borodovsky M."/>
            <person name="Guigo R."/>
            <person name="Alvarado L."/>
            <person name="Berlin A."/>
            <person name="Borenstein D."/>
            <person name="Chen Z."/>
            <person name="Engels R."/>
            <person name="Freedman E."/>
            <person name="Gellesch M."/>
            <person name="Goldberg J."/>
            <person name="Griggs A."/>
            <person name="Gujja S."/>
            <person name="Heiman D."/>
            <person name="Hepburn T."/>
            <person name="Howarth C."/>
            <person name="Jen D."/>
            <person name="Larson L."/>
            <person name="Lewis B."/>
            <person name="Mehta T."/>
            <person name="Park D."/>
            <person name="Pearson M."/>
            <person name="Roberts A."/>
            <person name="Saif S."/>
            <person name="Shenoy N."/>
            <person name="Sisk P."/>
            <person name="Stolte C."/>
            <person name="Sykes S."/>
            <person name="Walk T."/>
            <person name="White J."/>
            <person name="Yandava C."/>
            <person name="Burger G."/>
            <person name="Gray M.W."/>
            <person name="Holland P.W.H."/>
            <person name="King N."/>
            <person name="Lang F.B.F."/>
            <person name="Roger A.J."/>
            <person name="Ruiz-Trillo I."/>
            <person name="Lander E."/>
            <person name="Nusbaum C."/>
        </authorList>
    </citation>
    <scope>NUCLEOTIDE SEQUENCE [LARGE SCALE GENOMIC DNA]</scope>
    <source>
        <strain evidence="12">ATCC 38327</strain>
    </source>
</reference>
<dbReference type="InterPro" id="IPR016181">
    <property type="entry name" value="Acyl_CoA_acyltransferase"/>
</dbReference>
<dbReference type="OrthoDB" id="10039976at2759"/>
<protein>
    <recommendedName>
        <fullName evidence="8">Glucosamine 6-phosphate N-acetyltransferase</fullName>
        <ecNumber evidence="8">2.3.1.4</ecNumber>
    </recommendedName>
</protein>
<accession>A0A0L0SQI8</accession>
<organism evidence="11 12">
    <name type="scientific">Allomyces macrogynus (strain ATCC 38327)</name>
    <name type="common">Allomyces javanicus var. macrogynus</name>
    <dbReference type="NCBI Taxonomy" id="578462"/>
    <lineage>
        <taxon>Eukaryota</taxon>
        <taxon>Fungi</taxon>
        <taxon>Fungi incertae sedis</taxon>
        <taxon>Blastocladiomycota</taxon>
        <taxon>Blastocladiomycetes</taxon>
        <taxon>Blastocladiales</taxon>
        <taxon>Blastocladiaceae</taxon>
        <taxon>Allomyces</taxon>
    </lineage>
</organism>
<dbReference type="PANTHER" id="PTHR13355">
    <property type="entry name" value="GLUCOSAMINE 6-PHOSPHATE N-ACETYLTRANSFERASE"/>
    <property type="match status" value="1"/>
</dbReference>
<proteinExistence type="inferred from homology"/>
<keyword evidence="6" id="KW-0472">Membrane</keyword>
<comment type="pathway">
    <text evidence="8">Nucleotide-sugar biosynthesis; UDP-N-acetyl-alpha-D-glucosamine biosynthesis; N-acetyl-alpha-D-glucosamine 1-phosphate from alpha-D-glucosamine 6-phosphate (route I): step 1/2.</text>
</comment>
<feature type="domain" description="N-acetyltransferase" evidence="9">
    <location>
        <begin position="31"/>
        <end position="177"/>
    </location>
</feature>
<evidence type="ECO:0000256" key="7">
    <source>
        <dbReference type="ARBA" id="ARBA00023315"/>
    </source>
</evidence>
<evidence type="ECO:0000313" key="11">
    <source>
        <dbReference type="EMBL" id="KNE64615.1"/>
    </source>
</evidence>
<dbReference type="OMA" id="NQRYDWI"/>
<dbReference type="GO" id="GO:0004343">
    <property type="term" value="F:glucosamine 6-phosphate N-acetyltransferase activity"/>
    <property type="evidence" value="ECO:0007669"/>
    <property type="project" value="UniProtKB-UniRule"/>
</dbReference>
<keyword evidence="12" id="KW-1185">Reference proteome</keyword>
<dbReference type="InterPro" id="IPR039143">
    <property type="entry name" value="GNPNAT1-like"/>
</dbReference>
<dbReference type="Proteomes" id="UP000054350">
    <property type="component" value="Unassembled WGS sequence"/>
</dbReference>
<evidence type="ECO:0000256" key="2">
    <source>
        <dbReference type="ARBA" id="ARBA00004586"/>
    </source>
</evidence>
<dbReference type="Gene3D" id="3.40.630.30">
    <property type="match status" value="1"/>
</dbReference>
<evidence type="ECO:0000313" key="12">
    <source>
        <dbReference type="Proteomes" id="UP000054350"/>
    </source>
</evidence>
<dbReference type="AlphaFoldDB" id="A0A0L0SQI8"/>
<dbReference type="FunFam" id="3.40.630.30:FF:000048">
    <property type="entry name" value="Glucosamine 6-phosphate N-acetyltransferase"/>
    <property type="match status" value="1"/>
</dbReference>
<evidence type="ECO:0000256" key="6">
    <source>
        <dbReference type="ARBA" id="ARBA00023136"/>
    </source>
</evidence>
<evidence type="ECO:0000256" key="3">
    <source>
        <dbReference type="ARBA" id="ARBA00011738"/>
    </source>
</evidence>
<keyword evidence="7 8" id="KW-0012">Acyltransferase</keyword>
<evidence type="ECO:0000256" key="4">
    <source>
        <dbReference type="ARBA" id="ARBA00022679"/>
    </source>
</evidence>
<dbReference type="VEuPathDB" id="FungiDB:AMAG_09972"/>
<dbReference type="Pfam" id="PF00583">
    <property type="entry name" value="Acetyltransf_1"/>
    <property type="match status" value="1"/>
</dbReference>
<evidence type="ECO:0000256" key="5">
    <source>
        <dbReference type="ARBA" id="ARBA00022824"/>
    </source>
</evidence>
<reference evidence="11 12" key="1">
    <citation type="submission" date="2009-11" db="EMBL/GenBank/DDBJ databases">
        <title>Annotation of Allomyces macrogynus ATCC 38327.</title>
        <authorList>
            <consortium name="The Broad Institute Genome Sequencing Platform"/>
            <person name="Russ C."/>
            <person name="Cuomo C."/>
            <person name="Burger G."/>
            <person name="Gray M.W."/>
            <person name="Holland P.W.H."/>
            <person name="King N."/>
            <person name="Lang F.B.F."/>
            <person name="Roger A.J."/>
            <person name="Ruiz-Trillo I."/>
            <person name="Young S.K."/>
            <person name="Zeng Q."/>
            <person name="Gargeya S."/>
            <person name="Fitzgerald M."/>
            <person name="Haas B."/>
            <person name="Abouelleil A."/>
            <person name="Alvarado L."/>
            <person name="Arachchi H.M."/>
            <person name="Berlin A."/>
            <person name="Chapman S.B."/>
            <person name="Gearin G."/>
            <person name="Goldberg J."/>
            <person name="Griggs A."/>
            <person name="Gujja S."/>
            <person name="Hansen M."/>
            <person name="Heiman D."/>
            <person name="Howarth C."/>
            <person name="Larimer J."/>
            <person name="Lui A."/>
            <person name="MacDonald P.J.P."/>
            <person name="McCowen C."/>
            <person name="Montmayeur A."/>
            <person name="Murphy C."/>
            <person name="Neiman D."/>
            <person name="Pearson M."/>
            <person name="Priest M."/>
            <person name="Roberts A."/>
            <person name="Saif S."/>
            <person name="Shea T."/>
            <person name="Sisk P."/>
            <person name="Stolte C."/>
            <person name="Sykes S."/>
            <person name="Wortman J."/>
            <person name="Nusbaum C."/>
            <person name="Birren B."/>
        </authorList>
    </citation>
    <scope>NUCLEOTIDE SEQUENCE [LARGE SCALE GENOMIC DNA]</scope>
    <source>
        <strain evidence="11 12">ATCC 38327</strain>
    </source>
</reference>
<evidence type="ECO:0000256" key="1">
    <source>
        <dbReference type="ARBA" id="ARBA00004184"/>
    </source>
</evidence>
<comment type="subunit">
    <text evidence="3">Homodimer.</text>
</comment>
<comment type="catalytic activity">
    <reaction evidence="8">
        <text>D-glucosamine 6-phosphate + acetyl-CoA = N-acetyl-D-glucosamine 6-phosphate + CoA + H(+)</text>
        <dbReference type="Rhea" id="RHEA:10292"/>
        <dbReference type="ChEBI" id="CHEBI:15378"/>
        <dbReference type="ChEBI" id="CHEBI:57287"/>
        <dbReference type="ChEBI" id="CHEBI:57288"/>
        <dbReference type="ChEBI" id="CHEBI:57513"/>
        <dbReference type="ChEBI" id="CHEBI:58725"/>
        <dbReference type="EC" id="2.3.1.4"/>
    </reaction>
</comment>
<dbReference type="UniPathway" id="UPA00113">
    <property type="reaction ID" value="UER00529"/>
</dbReference>
<dbReference type="STRING" id="578462.A0A0L0SQI8"/>
<dbReference type="GO" id="GO:0005789">
    <property type="term" value="C:endoplasmic reticulum membrane"/>
    <property type="evidence" value="ECO:0007669"/>
    <property type="project" value="UniProtKB-SubCell"/>
</dbReference>
<dbReference type="EMBL" id="GG745345">
    <property type="protein sequence ID" value="KNE64615.1"/>
    <property type="molecule type" value="Genomic_DNA"/>
</dbReference>
<dbReference type="VEuPathDB" id="FungiDB:AMAG_08558"/>
<name>A0A0L0SQI8_ALLM3</name>
<comment type="similarity">
    <text evidence="8">Belongs to the acetyltransferase family. GNA1 subfamily.</text>
</comment>
<keyword evidence="4 8" id="KW-0808">Transferase</keyword>
<gene>
    <name evidence="10" type="ORF">AMAG_08558</name>
    <name evidence="11" type="ORF">AMAG_09972</name>
</gene>
<dbReference type="PROSITE" id="PS51186">
    <property type="entry name" value="GNAT"/>
    <property type="match status" value="1"/>
</dbReference>
<evidence type="ECO:0000259" key="9">
    <source>
        <dbReference type="PROSITE" id="PS51186"/>
    </source>
</evidence>
<dbReference type="GO" id="GO:0006048">
    <property type="term" value="P:UDP-N-acetylglucosamine biosynthetic process"/>
    <property type="evidence" value="ECO:0007669"/>
    <property type="project" value="UniProtKB-UniRule"/>
</dbReference>
<dbReference type="EMBL" id="GG745342">
    <property type="protein sequence ID" value="KNE63426.1"/>
    <property type="molecule type" value="Genomic_DNA"/>
</dbReference>
<sequence length="177" mass="19809">MPEETRAATLDLAFSPDLIDPEVQAVLPSGYVMRPLARSDFDKGYFALLAQLTVVGDISKDAFEERFDYVKRHNDTYYPLVIEDQNVGKIVGAGTVVVERKFLRGLGLVGHIEDIVVDADQRGKKLGLRVIAALTHLSKATGCYKVILNCNDDNIAFYEKCGYTKKEVEMVLYHVKH</sequence>
<dbReference type="CDD" id="cd04301">
    <property type="entry name" value="NAT_SF"/>
    <property type="match status" value="1"/>
</dbReference>
<dbReference type="eggNOG" id="KOG3396">
    <property type="taxonomic scope" value="Eukaryota"/>
</dbReference>
<dbReference type="PANTHER" id="PTHR13355:SF11">
    <property type="entry name" value="GLUCOSAMINE 6-PHOSPHATE N-ACETYLTRANSFERASE"/>
    <property type="match status" value="1"/>
</dbReference>
<keyword evidence="5" id="KW-0256">Endoplasmic reticulum</keyword>
<comment type="subcellular location">
    <subcellularLocation>
        <location evidence="1">Endomembrane system</location>
        <topology evidence="1">Peripheral membrane protein</topology>
    </subcellularLocation>
    <subcellularLocation>
        <location evidence="2">Endoplasmic reticulum membrane</location>
    </subcellularLocation>
</comment>
<dbReference type="EC" id="2.3.1.4" evidence="8"/>